<keyword evidence="9 16" id="KW-0028">Amino-acid biosynthesis</keyword>
<evidence type="ECO:0000256" key="16">
    <source>
        <dbReference type="HAMAP-Rule" id="MF_01033"/>
    </source>
</evidence>
<evidence type="ECO:0000256" key="7">
    <source>
        <dbReference type="ARBA" id="ARBA00022430"/>
    </source>
</evidence>
<feature type="site" description="Important for catalysis" evidence="16">
    <location>
        <position position="192"/>
    </location>
</feature>
<dbReference type="STRING" id="1048340.SAMN05444487_1089"/>
<dbReference type="UniPathway" id="UPA00048">
    <property type="reaction ID" value="UER00072"/>
</dbReference>
<dbReference type="InterPro" id="IPR019818">
    <property type="entry name" value="IsoCit/isopropylmalate_DH_CS"/>
</dbReference>
<evidence type="ECO:0000256" key="15">
    <source>
        <dbReference type="ARBA" id="ARBA00023577"/>
    </source>
</evidence>
<evidence type="ECO:0000256" key="11">
    <source>
        <dbReference type="ARBA" id="ARBA00022842"/>
    </source>
</evidence>
<keyword evidence="14 16" id="KW-0100">Branched-chain amino acid biosynthesis</keyword>
<dbReference type="GO" id="GO:0000287">
    <property type="term" value="F:magnesium ion binding"/>
    <property type="evidence" value="ECO:0007669"/>
    <property type="project" value="InterPro"/>
</dbReference>
<keyword evidence="12 16" id="KW-0560">Oxidoreductase</keyword>
<reference evidence="19 20" key="1">
    <citation type="submission" date="2016-10" db="EMBL/GenBank/DDBJ databases">
        <authorList>
            <person name="de Groot N.N."/>
        </authorList>
    </citation>
    <scope>NUCLEOTIDE SEQUENCE [LARGE SCALE GENOMIC DNA]</scope>
    <source>
        <strain evidence="19 20">DSM 45610</strain>
    </source>
</reference>
<evidence type="ECO:0000256" key="1">
    <source>
        <dbReference type="ARBA" id="ARBA00000624"/>
    </source>
</evidence>
<keyword evidence="10 16" id="KW-0479">Metal-binding</keyword>
<evidence type="ECO:0000256" key="13">
    <source>
        <dbReference type="ARBA" id="ARBA00023027"/>
    </source>
</evidence>
<comment type="function">
    <text evidence="15 16 17">Catalyzes the oxidation of 3-carboxy-2-hydroxy-4-methylpentanoate (3-isopropylmalate) to 3-carboxy-4-methyl-2-oxopentanoate. The product decarboxylates to 4-methyl-2 oxopentanoate.</text>
</comment>
<comment type="cofactor">
    <cofactor evidence="2">
        <name>Mn(2+)</name>
        <dbReference type="ChEBI" id="CHEBI:29035"/>
    </cofactor>
</comment>
<feature type="domain" description="Isopropylmalate dehydrogenase-like" evidence="18">
    <location>
        <begin position="6"/>
        <end position="353"/>
    </location>
</feature>
<dbReference type="GO" id="GO:0005829">
    <property type="term" value="C:cytosol"/>
    <property type="evidence" value="ECO:0007669"/>
    <property type="project" value="TreeGrafter"/>
</dbReference>
<dbReference type="InterPro" id="IPR024084">
    <property type="entry name" value="IsoPropMal-DH-like_dom"/>
</dbReference>
<comment type="caution">
    <text evidence="16">Lacks conserved residue(s) required for the propagation of feature annotation.</text>
</comment>
<dbReference type="AlphaFoldDB" id="A0A1H2XP32"/>
<feature type="binding site" evidence="16">
    <location>
        <position position="98"/>
    </location>
    <ligand>
        <name>substrate</name>
    </ligand>
</feature>
<dbReference type="HAMAP" id="MF_01033">
    <property type="entry name" value="LeuB_type1"/>
    <property type="match status" value="1"/>
</dbReference>
<keyword evidence="11 16" id="KW-0460">Magnesium</keyword>
<keyword evidence="8 16" id="KW-0963">Cytoplasm</keyword>
<comment type="similarity">
    <text evidence="5 16">Belongs to the isocitrate and isopropylmalate dehydrogenases family. LeuB type 1 subfamily.</text>
</comment>
<feature type="binding site" evidence="16">
    <location>
        <position position="108"/>
    </location>
    <ligand>
        <name>substrate</name>
    </ligand>
</feature>
<feature type="binding site" evidence="16">
    <location>
        <position position="136"/>
    </location>
    <ligand>
        <name>substrate</name>
    </ligand>
</feature>
<dbReference type="OrthoDB" id="9806254at2"/>
<dbReference type="NCBIfam" id="TIGR00169">
    <property type="entry name" value="leuB"/>
    <property type="match status" value="1"/>
</dbReference>
<feature type="binding site" evidence="16">
    <location>
        <position position="248"/>
    </location>
    <ligand>
        <name>Mg(2+)</name>
        <dbReference type="ChEBI" id="CHEBI:18420"/>
    </ligand>
</feature>
<feature type="binding site" evidence="16">
    <location>
        <begin position="282"/>
        <end position="294"/>
    </location>
    <ligand>
        <name>NAD(+)</name>
        <dbReference type="ChEBI" id="CHEBI:57540"/>
    </ligand>
</feature>
<dbReference type="Proteomes" id="UP000198534">
    <property type="component" value="Unassembled WGS sequence"/>
</dbReference>
<comment type="subunit">
    <text evidence="6 16 17">Homodimer.</text>
</comment>
<feature type="binding site" evidence="16">
    <location>
        <position position="224"/>
    </location>
    <ligand>
        <name>Mg(2+)</name>
        <dbReference type="ChEBI" id="CHEBI:18420"/>
    </ligand>
</feature>
<evidence type="ECO:0000313" key="19">
    <source>
        <dbReference type="EMBL" id="SDW94641.1"/>
    </source>
</evidence>
<evidence type="ECO:0000256" key="8">
    <source>
        <dbReference type="ARBA" id="ARBA00022490"/>
    </source>
</evidence>
<dbReference type="GO" id="GO:0051287">
    <property type="term" value="F:NAD binding"/>
    <property type="evidence" value="ECO:0007669"/>
    <property type="project" value="InterPro"/>
</dbReference>
<dbReference type="GO" id="GO:0009098">
    <property type="term" value="P:L-leucine biosynthetic process"/>
    <property type="evidence" value="ECO:0007669"/>
    <property type="project" value="UniProtKB-UniRule"/>
</dbReference>
<proteinExistence type="inferred from homology"/>
<dbReference type="SMART" id="SM01329">
    <property type="entry name" value="Iso_dh"/>
    <property type="match status" value="1"/>
</dbReference>
<keyword evidence="13 16" id="KW-0520">NAD</keyword>
<dbReference type="RefSeq" id="WP_091739505.1">
    <property type="nucleotide sequence ID" value="NZ_FNNQ01000008.1"/>
</dbReference>
<evidence type="ECO:0000313" key="20">
    <source>
        <dbReference type="Proteomes" id="UP000198534"/>
    </source>
</evidence>
<evidence type="ECO:0000256" key="14">
    <source>
        <dbReference type="ARBA" id="ARBA00023304"/>
    </source>
</evidence>
<feature type="binding site" evidence="16">
    <location>
        <position position="224"/>
    </location>
    <ligand>
        <name>substrate</name>
    </ligand>
</feature>
<comment type="subcellular location">
    <subcellularLocation>
        <location evidence="3 16">Cytoplasm</location>
    </subcellularLocation>
</comment>
<evidence type="ECO:0000256" key="12">
    <source>
        <dbReference type="ARBA" id="ARBA00023002"/>
    </source>
</evidence>
<evidence type="ECO:0000256" key="9">
    <source>
        <dbReference type="ARBA" id="ARBA00022605"/>
    </source>
</evidence>
<evidence type="ECO:0000256" key="17">
    <source>
        <dbReference type="RuleBase" id="RU004445"/>
    </source>
</evidence>
<name>A0A1H2XP32_9BACL</name>
<dbReference type="Gene3D" id="3.40.718.10">
    <property type="entry name" value="Isopropylmalate Dehydrogenase"/>
    <property type="match status" value="1"/>
</dbReference>
<dbReference type="PANTHER" id="PTHR42979">
    <property type="entry name" value="3-ISOPROPYLMALATE DEHYDROGENASE"/>
    <property type="match status" value="1"/>
</dbReference>
<dbReference type="Pfam" id="PF00180">
    <property type="entry name" value="Iso_dh"/>
    <property type="match status" value="1"/>
</dbReference>
<sequence length="379" mass="41123">MAAPKRIAFLPGDGIGPEITDEGAKVMKATGERFGYTFQIDFGWIGGSAIDRLKNPLPEETLTLCKQADAVLLGAVGGPSWDRNPPELRPEKALLGLRKELDLFANLRPTTLFPGLEESSTLKAEVLQGVDFLVVRELTGGIYFGEKFTEETPAGERATDTLVYTEVEVERIVRRAFEIAQVRRGKVTSVDKANVLESSRLWRKVAERVAKEYPDVELDHLLVDNCAMQMIRRPADFDVIVTENMFGDILSDEAAILTGSIGLLPSASLGEGHRGLYEPVHGSAPDIAGQGVANPIATILSVALMFRYSFHDDAAAKAIEGAVNDVIASGARTMDMASTESLALSTEEVGDKVVEALKKYQPDPTIPVEAMMSNDSIKM</sequence>
<keyword evidence="7 16" id="KW-0432">Leucine biosynthesis</keyword>
<evidence type="ECO:0000256" key="3">
    <source>
        <dbReference type="ARBA" id="ARBA00004496"/>
    </source>
</evidence>
<dbReference type="InterPro" id="IPR004429">
    <property type="entry name" value="Isopropylmalate_DH"/>
</dbReference>
<evidence type="ECO:0000259" key="18">
    <source>
        <dbReference type="SMART" id="SM01329"/>
    </source>
</evidence>
<dbReference type="EC" id="1.1.1.85" evidence="16"/>
<feature type="site" description="Important for catalysis" evidence="16">
    <location>
        <position position="143"/>
    </location>
</feature>
<accession>A0A1H2XP32</accession>
<keyword evidence="20" id="KW-1185">Reference proteome</keyword>
<protein>
    <recommendedName>
        <fullName evidence="16">3-isopropylmalate dehydrogenase</fullName>
        <ecNumber evidence="16">1.1.1.85</ecNumber>
    </recommendedName>
    <alternativeName>
        <fullName evidence="16">3-IPM-DH</fullName>
    </alternativeName>
    <alternativeName>
        <fullName evidence="16">Beta-IPM dehydrogenase</fullName>
        <shortName evidence="16">IMDH</shortName>
    </alternativeName>
</protein>
<dbReference type="SUPFAM" id="SSF53659">
    <property type="entry name" value="Isocitrate/Isopropylmalate dehydrogenase-like"/>
    <property type="match status" value="1"/>
</dbReference>
<dbReference type="PROSITE" id="PS00470">
    <property type="entry name" value="IDH_IMDH"/>
    <property type="match status" value="1"/>
</dbReference>
<dbReference type="FunFam" id="3.40.718.10:FF:000028">
    <property type="entry name" value="3-isopropylmalate dehydrogenase"/>
    <property type="match status" value="1"/>
</dbReference>
<dbReference type="GO" id="GO:0003862">
    <property type="term" value="F:3-isopropylmalate dehydrogenase activity"/>
    <property type="evidence" value="ECO:0007669"/>
    <property type="project" value="UniProtKB-UniRule"/>
</dbReference>
<keyword evidence="16" id="KW-0464">Manganese</keyword>
<dbReference type="PANTHER" id="PTHR42979:SF1">
    <property type="entry name" value="3-ISOPROPYLMALATE DEHYDROGENASE"/>
    <property type="match status" value="1"/>
</dbReference>
<comment type="cofactor">
    <cofactor evidence="16 17">
        <name>Mg(2+)</name>
        <dbReference type="ChEBI" id="CHEBI:18420"/>
    </cofactor>
    <cofactor evidence="16 17">
        <name>Mn(2+)</name>
        <dbReference type="ChEBI" id="CHEBI:29035"/>
    </cofactor>
    <text evidence="16 17">Binds 1 Mg(2+) or Mn(2+) ion per subunit.</text>
</comment>
<evidence type="ECO:0000256" key="5">
    <source>
        <dbReference type="ARBA" id="ARBA00008319"/>
    </source>
</evidence>
<evidence type="ECO:0000256" key="4">
    <source>
        <dbReference type="ARBA" id="ARBA00004762"/>
    </source>
</evidence>
<comment type="catalytic activity">
    <reaction evidence="1 16 17">
        <text>(2R,3S)-3-isopropylmalate + NAD(+) = 4-methyl-2-oxopentanoate + CO2 + NADH</text>
        <dbReference type="Rhea" id="RHEA:32271"/>
        <dbReference type="ChEBI" id="CHEBI:16526"/>
        <dbReference type="ChEBI" id="CHEBI:17865"/>
        <dbReference type="ChEBI" id="CHEBI:35121"/>
        <dbReference type="ChEBI" id="CHEBI:57540"/>
        <dbReference type="ChEBI" id="CHEBI:57945"/>
        <dbReference type="EC" id="1.1.1.85"/>
    </reaction>
</comment>
<evidence type="ECO:0000256" key="10">
    <source>
        <dbReference type="ARBA" id="ARBA00022723"/>
    </source>
</evidence>
<comment type="pathway">
    <text evidence="4 16 17">Amino-acid biosynthesis; L-leucine biosynthesis; L-leucine from 3-methyl-2-oxobutanoate: step 3/4.</text>
</comment>
<evidence type="ECO:0000256" key="2">
    <source>
        <dbReference type="ARBA" id="ARBA00001936"/>
    </source>
</evidence>
<evidence type="ECO:0000256" key="6">
    <source>
        <dbReference type="ARBA" id="ARBA00011738"/>
    </source>
</evidence>
<gene>
    <name evidence="16" type="primary">leuB</name>
    <name evidence="19" type="ORF">SAMN05444487_1089</name>
</gene>
<feature type="binding site" evidence="16">
    <location>
        <position position="252"/>
    </location>
    <ligand>
        <name>Mg(2+)</name>
        <dbReference type="ChEBI" id="CHEBI:18420"/>
    </ligand>
</feature>
<dbReference type="EMBL" id="FNNQ01000008">
    <property type="protein sequence ID" value="SDW94641.1"/>
    <property type="molecule type" value="Genomic_DNA"/>
</dbReference>
<organism evidence="19 20">
    <name type="scientific">Marininema mesophilum</name>
    <dbReference type="NCBI Taxonomy" id="1048340"/>
    <lineage>
        <taxon>Bacteria</taxon>
        <taxon>Bacillati</taxon>
        <taxon>Bacillota</taxon>
        <taxon>Bacilli</taxon>
        <taxon>Bacillales</taxon>
        <taxon>Thermoactinomycetaceae</taxon>
        <taxon>Marininema</taxon>
    </lineage>
</organism>